<evidence type="ECO:0000256" key="2">
    <source>
        <dbReference type="ARBA" id="ARBA00023242"/>
    </source>
</evidence>
<dbReference type="InterPro" id="IPR009072">
    <property type="entry name" value="Histone-fold"/>
</dbReference>
<evidence type="ECO:0000313" key="5">
    <source>
        <dbReference type="EMBL" id="KAK9917452.1"/>
    </source>
</evidence>
<dbReference type="EMBL" id="JALJOT010000002">
    <property type="protein sequence ID" value="KAK9917452.1"/>
    <property type="molecule type" value="Genomic_DNA"/>
</dbReference>
<organism evidence="5 6">
    <name type="scientific">Coccomyxa subellipsoidea</name>
    <dbReference type="NCBI Taxonomy" id="248742"/>
    <lineage>
        <taxon>Eukaryota</taxon>
        <taxon>Viridiplantae</taxon>
        <taxon>Chlorophyta</taxon>
        <taxon>core chlorophytes</taxon>
        <taxon>Trebouxiophyceae</taxon>
        <taxon>Trebouxiophyceae incertae sedis</taxon>
        <taxon>Coccomyxaceae</taxon>
        <taxon>Coccomyxa</taxon>
    </lineage>
</organism>
<dbReference type="Pfam" id="PF00808">
    <property type="entry name" value="CBFD_NFYB_HMF"/>
    <property type="match status" value="1"/>
</dbReference>
<proteinExistence type="predicted"/>
<sequence>MATHDIQAETSHAPVEVLPLNRIKRLMKEEADVKAVAADASYAAARATEFLIEAMADRAFQLTLTENRDTISYGDVGEGKDEAMHTPNGGTVES</sequence>
<protein>
    <recommendedName>
        <fullName evidence="4">Transcription factor CBF/NF-Y/archaeal histone domain-containing protein</fullName>
    </recommendedName>
</protein>
<dbReference type="SUPFAM" id="SSF47113">
    <property type="entry name" value="Histone-fold"/>
    <property type="match status" value="1"/>
</dbReference>
<dbReference type="PANTHER" id="PTHR10252">
    <property type="entry name" value="HISTONE-LIKE TRANSCRIPTION FACTOR CCAAT-RELATED"/>
    <property type="match status" value="1"/>
</dbReference>
<name>A0ABR2YZX3_9CHLO</name>
<dbReference type="Gene3D" id="1.10.20.10">
    <property type="entry name" value="Histone, subunit A"/>
    <property type="match status" value="1"/>
</dbReference>
<evidence type="ECO:0000256" key="3">
    <source>
        <dbReference type="SAM" id="MobiDB-lite"/>
    </source>
</evidence>
<dbReference type="InterPro" id="IPR050568">
    <property type="entry name" value="Transcr_DNA_Rep_Reg"/>
</dbReference>
<dbReference type="InterPro" id="IPR003958">
    <property type="entry name" value="CBFA_NFYB_domain"/>
</dbReference>
<comment type="caution">
    <text evidence="5">The sequence shown here is derived from an EMBL/GenBank/DDBJ whole genome shotgun (WGS) entry which is preliminary data.</text>
</comment>
<evidence type="ECO:0000259" key="4">
    <source>
        <dbReference type="Pfam" id="PF00808"/>
    </source>
</evidence>
<evidence type="ECO:0000256" key="1">
    <source>
        <dbReference type="ARBA" id="ARBA00004123"/>
    </source>
</evidence>
<dbReference type="PANTHER" id="PTHR10252:SF54">
    <property type="entry name" value="CHROMATIN ACCESSIBILITY COMPLEX PROTEIN 1"/>
    <property type="match status" value="1"/>
</dbReference>
<gene>
    <name evidence="5" type="ORF">WJX75_004494</name>
</gene>
<comment type="subcellular location">
    <subcellularLocation>
        <location evidence="1">Nucleus</location>
    </subcellularLocation>
</comment>
<keyword evidence="6" id="KW-1185">Reference proteome</keyword>
<evidence type="ECO:0000313" key="6">
    <source>
        <dbReference type="Proteomes" id="UP001491310"/>
    </source>
</evidence>
<reference evidence="5 6" key="1">
    <citation type="journal article" date="2024" name="Nat. Commun.">
        <title>Phylogenomics reveals the evolutionary origins of lichenization in chlorophyte algae.</title>
        <authorList>
            <person name="Puginier C."/>
            <person name="Libourel C."/>
            <person name="Otte J."/>
            <person name="Skaloud P."/>
            <person name="Haon M."/>
            <person name="Grisel S."/>
            <person name="Petersen M."/>
            <person name="Berrin J.G."/>
            <person name="Delaux P.M."/>
            <person name="Dal Grande F."/>
            <person name="Keller J."/>
        </authorList>
    </citation>
    <scope>NUCLEOTIDE SEQUENCE [LARGE SCALE GENOMIC DNA]</scope>
    <source>
        <strain evidence="5 6">SAG 216-7</strain>
    </source>
</reference>
<feature type="domain" description="Transcription factor CBF/NF-Y/archaeal histone" evidence="4">
    <location>
        <begin position="18"/>
        <end position="76"/>
    </location>
</feature>
<keyword evidence="2" id="KW-0539">Nucleus</keyword>
<accession>A0ABR2YZX3</accession>
<dbReference type="Proteomes" id="UP001491310">
    <property type="component" value="Unassembled WGS sequence"/>
</dbReference>
<feature type="region of interest" description="Disordered" evidence="3">
    <location>
        <begin position="71"/>
        <end position="94"/>
    </location>
</feature>